<proteinExistence type="predicted"/>
<protein>
    <submittedName>
        <fullName evidence="2">Uncharacterized protein</fullName>
    </submittedName>
</protein>
<feature type="compositionally biased region" description="Acidic residues" evidence="1">
    <location>
        <begin position="169"/>
        <end position="179"/>
    </location>
</feature>
<keyword evidence="3" id="KW-1185">Reference proteome</keyword>
<feature type="compositionally biased region" description="Basic and acidic residues" evidence="1">
    <location>
        <begin position="180"/>
        <end position="191"/>
    </location>
</feature>
<evidence type="ECO:0000256" key="1">
    <source>
        <dbReference type="SAM" id="MobiDB-lite"/>
    </source>
</evidence>
<dbReference type="EMBL" id="HG805879">
    <property type="protein sequence ID" value="CDW54083.1"/>
    <property type="molecule type" value="Genomic_DNA"/>
</dbReference>
<organism evidence="2 3">
    <name type="scientific">Trichuris trichiura</name>
    <name type="common">Whipworm</name>
    <name type="synonym">Trichocephalus trichiurus</name>
    <dbReference type="NCBI Taxonomy" id="36087"/>
    <lineage>
        <taxon>Eukaryota</taxon>
        <taxon>Metazoa</taxon>
        <taxon>Ecdysozoa</taxon>
        <taxon>Nematoda</taxon>
        <taxon>Enoplea</taxon>
        <taxon>Dorylaimia</taxon>
        <taxon>Trichinellida</taxon>
        <taxon>Trichuridae</taxon>
        <taxon>Trichuris</taxon>
    </lineage>
</organism>
<feature type="compositionally biased region" description="Basic and acidic residues" evidence="1">
    <location>
        <begin position="123"/>
        <end position="136"/>
    </location>
</feature>
<gene>
    <name evidence="2" type="ORF">TTRE_0000235201</name>
</gene>
<feature type="compositionally biased region" description="Basic residues" evidence="1">
    <location>
        <begin position="29"/>
        <end position="40"/>
    </location>
</feature>
<accession>A0A077Z321</accession>
<evidence type="ECO:0000313" key="2">
    <source>
        <dbReference type="EMBL" id="CDW54083.1"/>
    </source>
</evidence>
<dbReference type="AlphaFoldDB" id="A0A077Z321"/>
<evidence type="ECO:0000313" key="3">
    <source>
        <dbReference type="Proteomes" id="UP000030665"/>
    </source>
</evidence>
<reference evidence="2" key="2">
    <citation type="submission" date="2014-03" db="EMBL/GenBank/DDBJ databases">
        <title>The whipworm genome and dual-species transcriptomics of an intimate host-pathogen interaction.</title>
        <authorList>
            <person name="Foth B.J."/>
            <person name="Tsai I.J."/>
            <person name="Reid A.J."/>
            <person name="Bancroft A.J."/>
            <person name="Nichol S."/>
            <person name="Tracey A."/>
            <person name="Holroyd N."/>
            <person name="Cotton J.A."/>
            <person name="Stanley E.J."/>
            <person name="Zarowiecki M."/>
            <person name="Liu J.Z."/>
            <person name="Huckvale T."/>
            <person name="Cooper P.J."/>
            <person name="Grencis R.K."/>
            <person name="Berriman M."/>
        </authorList>
    </citation>
    <scope>NUCLEOTIDE SEQUENCE [LARGE SCALE GENOMIC DNA]</scope>
</reference>
<sequence length="191" mass="21664">MHLKTAAMESGPYFSNQQSIRTKEDRKAATRKGRSTKGKMRSAMLAFQNMMKMKASKFSERLKGRSKPKKLFDDEDVPMPGFSATLTPKAWDMETSTMKKTKKAHSTSSNLKKKKSKEKKRSLRIDVTKSEREVFAGERMSSGTKRVLSKTTETEEPTESVATQSCLPDPDEETDEDDDKTSPETKRQPKK</sequence>
<name>A0A077Z321_TRITR</name>
<feature type="region of interest" description="Disordered" evidence="1">
    <location>
        <begin position="57"/>
        <end position="191"/>
    </location>
</feature>
<dbReference type="Proteomes" id="UP000030665">
    <property type="component" value="Unassembled WGS sequence"/>
</dbReference>
<reference evidence="2" key="1">
    <citation type="submission" date="2014-01" db="EMBL/GenBank/DDBJ databases">
        <authorList>
            <person name="Aslett M."/>
        </authorList>
    </citation>
    <scope>NUCLEOTIDE SEQUENCE</scope>
</reference>
<feature type="compositionally biased region" description="Basic residues" evidence="1">
    <location>
        <begin position="99"/>
        <end position="122"/>
    </location>
</feature>
<feature type="region of interest" description="Disordered" evidence="1">
    <location>
        <begin position="1"/>
        <end position="41"/>
    </location>
</feature>